<evidence type="ECO:0000313" key="10">
    <source>
        <dbReference type="EMBL" id="THH41400.1"/>
    </source>
</evidence>
<evidence type="ECO:0000256" key="3">
    <source>
        <dbReference type="ARBA" id="ARBA00022679"/>
    </source>
</evidence>
<name>A0A4S4NYQ4_9BACT</name>
<comment type="subcellular location">
    <subcellularLocation>
        <location evidence="1">Membrane</location>
        <topology evidence="1">Multi-pass membrane protein</topology>
    </subcellularLocation>
</comment>
<evidence type="ECO:0000256" key="1">
    <source>
        <dbReference type="ARBA" id="ARBA00004141"/>
    </source>
</evidence>
<feature type="domain" description="Glycosyltransferase 2-like" evidence="8">
    <location>
        <begin position="52"/>
        <end position="221"/>
    </location>
</feature>
<dbReference type="Gene3D" id="3.90.550.10">
    <property type="entry name" value="Spore Coat Polysaccharide Biosynthesis Protein SpsA, Chain A"/>
    <property type="match status" value="1"/>
</dbReference>
<sequence>MLWLLLILLSACAVGVIHTYVLYPVAVQWAAARRCHVQPPPKTVERWPSVAVLMAVHNEARILPRKLRSLERQDYRGRLQFYFASDLSTDGSDELLRQFAAAQPAGSCQVVRNPRRLGKPATVNELYRQLPSEPEVLILTDASVILYPDTITELIRPMVEDARVGVTDARVRHTGTDSGDISDLEDRYIRGEVALKEAESCVFGRFIGPFGGCWGLRRELYTPVPPSFLVDDFFLCMGAYARGWRGVSSPRAGVEEGVGQRLRDEFRRKRRIGAGNWQNLVYFRRLWWPPFGSGLAFAFFSHKVLRWLTPLFLLTGLACVVGLGFLTGNYWGTLAFLLLLALLCTRVRALRYFMAMNAALLLGLIDYANGIRTNVWQPSHRSHEDGTR</sequence>
<organism evidence="10 11">
    <name type="scientific">Neolewinella litorea</name>
    <dbReference type="NCBI Taxonomy" id="2562452"/>
    <lineage>
        <taxon>Bacteria</taxon>
        <taxon>Pseudomonadati</taxon>
        <taxon>Bacteroidota</taxon>
        <taxon>Saprospiria</taxon>
        <taxon>Saprospirales</taxon>
        <taxon>Lewinellaceae</taxon>
        <taxon>Neolewinella</taxon>
    </lineage>
</organism>
<dbReference type="OrthoDB" id="9766971at2"/>
<keyword evidence="3 10" id="KW-0808">Transferase</keyword>
<evidence type="ECO:0000256" key="2">
    <source>
        <dbReference type="ARBA" id="ARBA00022676"/>
    </source>
</evidence>
<keyword evidence="2" id="KW-0328">Glycosyltransferase</keyword>
<dbReference type="InterPro" id="IPR029044">
    <property type="entry name" value="Nucleotide-diphossugar_trans"/>
</dbReference>
<reference evidence="10 11" key="1">
    <citation type="submission" date="2019-04" db="EMBL/GenBank/DDBJ databases">
        <title>Lewinella litorea sp. nov., isolated from a marine sand.</title>
        <authorList>
            <person name="Yoon J.-H."/>
        </authorList>
    </citation>
    <scope>NUCLEOTIDE SEQUENCE [LARGE SCALE GENOMIC DNA]</scope>
    <source>
        <strain evidence="10 11">HSMS-39</strain>
    </source>
</reference>
<dbReference type="GO" id="GO:0016020">
    <property type="term" value="C:membrane"/>
    <property type="evidence" value="ECO:0007669"/>
    <property type="project" value="UniProtKB-SubCell"/>
</dbReference>
<dbReference type="EMBL" id="SRSF01000001">
    <property type="protein sequence ID" value="THH41400.1"/>
    <property type="molecule type" value="Genomic_DNA"/>
</dbReference>
<dbReference type="InterPro" id="IPR001173">
    <property type="entry name" value="Glyco_trans_2-like"/>
</dbReference>
<keyword evidence="6 7" id="KW-0472">Membrane</keyword>
<dbReference type="SUPFAM" id="SSF53448">
    <property type="entry name" value="Nucleotide-diphospho-sugar transferases"/>
    <property type="match status" value="1"/>
</dbReference>
<evidence type="ECO:0000259" key="8">
    <source>
        <dbReference type="Pfam" id="PF00535"/>
    </source>
</evidence>
<dbReference type="Pfam" id="PF13632">
    <property type="entry name" value="Glyco_trans_2_3"/>
    <property type="match status" value="1"/>
</dbReference>
<dbReference type="Pfam" id="PF00535">
    <property type="entry name" value="Glycos_transf_2"/>
    <property type="match status" value="1"/>
</dbReference>
<keyword evidence="5 7" id="KW-1133">Transmembrane helix</keyword>
<dbReference type="AlphaFoldDB" id="A0A4S4NYQ4"/>
<evidence type="ECO:0000256" key="4">
    <source>
        <dbReference type="ARBA" id="ARBA00022692"/>
    </source>
</evidence>
<feature type="transmembrane region" description="Helical" evidence="7">
    <location>
        <begin position="312"/>
        <end position="343"/>
    </location>
</feature>
<dbReference type="PANTHER" id="PTHR43867:SF2">
    <property type="entry name" value="CELLULOSE SYNTHASE CATALYTIC SUBUNIT A [UDP-FORMING]"/>
    <property type="match status" value="1"/>
</dbReference>
<comment type="caution">
    <text evidence="10">The sequence shown here is derived from an EMBL/GenBank/DDBJ whole genome shotgun (WGS) entry which is preliminary data.</text>
</comment>
<feature type="domain" description="Glycosyltransferase 2-like" evidence="9">
    <location>
        <begin position="226"/>
        <end position="325"/>
    </location>
</feature>
<evidence type="ECO:0000259" key="9">
    <source>
        <dbReference type="Pfam" id="PF13632"/>
    </source>
</evidence>
<dbReference type="GO" id="GO:0016757">
    <property type="term" value="F:glycosyltransferase activity"/>
    <property type="evidence" value="ECO:0007669"/>
    <property type="project" value="UniProtKB-KW"/>
</dbReference>
<keyword evidence="11" id="KW-1185">Reference proteome</keyword>
<dbReference type="PANTHER" id="PTHR43867">
    <property type="entry name" value="CELLULOSE SYNTHASE CATALYTIC SUBUNIT A [UDP-FORMING]"/>
    <property type="match status" value="1"/>
</dbReference>
<keyword evidence="4 7" id="KW-0812">Transmembrane</keyword>
<proteinExistence type="predicted"/>
<evidence type="ECO:0000256" key="7">
    <source>
        <dbReference type="SAM" id="Phobius"/>
    </source>
</evidence>
<protein>
    <submittedName>
        <fullName evidence="10">Glycosyltransferase</fullName>
    </submittedName>
</protein>
<dbReference type="Proteomes" id="UP000308528">
    <property type="component" value="Unassembled WGS sequence"/>
</dbReference>
<gene>
    <name evidence="10" type="ORF">E4021_02030</name>
</gene>
<dbReference type="InterPro" id="IPR050321">
    <property type="entry name" value="Glycosyltr_2/OpgH_subfam"/>
</dbReference>
<evidence type="ECO:0000256" key="6">
    <source>
        <dbReference type="ARBA" id="ARBA00023136"/>
    </source>
</evidence>
<dbReference type="RefSeq" id="WP_136456226.1">
    <property type="nucleotide sequence ID" value="NZ_SRSF01000001.1"/>
</dbReference>
<evidence type="ECO:0000256" key="5">
    <source>
        <dbReference type="ARBA" id="ARBA00022989"/>
    </source>
</evidence>
<accession>A0A4S4NYQ4</accession>
<evidence type="ECO:0000313" key="11">
    <source>
        <dbReference type="Proteomes" id="UP000308528"/>
    </source>
</evidence>